<dbReference type="AlphaFoldDB" id="A0A5B9P8C3"/>
<gene>
    <name evidence="2" type="ORF">MFFC18_13210</name>
</gene>
<evidence type="ECO:0000256" key="1">
    <source>
        <dbReference type="SAM" id="SignalP"/>
    </source>
</evidence>
<reference evidence="2 3" key="1">
    <citation type="submission" date="2019-08" db="EMBL/GenBank/DDBJ databases">
        <title>Deep-cultivation of Planctomycetes and their phenomic and genomic characterization uncovers novel biology.</title>
        <authorList>
            <person name="Wiegand S."/>
            <person name="Jogler M."/>
            <person name="Boedeker C."/>
            <person name="Pinto D."/>
            <person name="Vollmers J."/>
            <person name="Rivas-Marin E."/>
            <person name="Kohn T."/>
            <person name="Peeters S.H."/>
            <person name="Heuer A."/>
            <person name="Rast P."/>
            <person name="Oberbeckmann S."/>
            <person name="Bunk B."/>
            <person name="Jeske O."/>
            <person name="Meyerdierks A."/>
            <person name="Storesund J.E."/>
            <person name="Kallscheuer N."/>
            <person name="Luecker S."/>
            <person name="Lage O.M."/>
            <person name="Pohl T."/>
            <person name="Merkel B.J."/>
            <person name="Hornburger P."/>
            <person name="Mueller R.-W."/>
            <person name="Bruemmer F."/>
            <person name="Labrenz M."/>
            <person name="Spormann A.M."/>
            <person name="Op den Camp H."/>
            <person name="Overmann J."/>
            <person name="Amann R."/>
            <person name="Jetten M.S.M."/>
            <person name="Mascher T."/>
            <person name="Medema M.H."/>
            <person name="Devos D.P."/>
            <person name="Kaster A.-K."/>
            <person name="Ovreas L."/>
            <person name="Rohde M."/>
            <person name="Galperin M.Y."/>
            <person name="Jogler C."/>
        </authorList>
    </citation>
    <scope>NUCLEOTIDE SEQUENCE [LARGE SCALE GENOMIC DNA]</scope>
    <source>
        <strain evidence="2 3">FC18</strain>
    </source>
</reference>
<name>A0A5B9P8C3_9BACT</name>
<feature type="signal peptide" evidence="1">
    <location>
        <begin position="1"/>
        <end position="20"/>
    </location>
</feature>
<organism evidence="2 3">
    <name type="scientific">Mariniblastus fucicola</name>
    <dbReference type="NCBI Taxonomy" id="980251"/>
    <lineage>
        <taxon>Bacteria</taxon>
        <taxon>Pseudomonadati</taxon>
        <taxon>Planctomycetota</taxon>
        <taxon>Planctomycetia</taxon>
        <taxon>Pirellulales</taxon>
        <taxon>Pirellulaceae</taxon>
        <taxon>Mariniblastus</taxon>
    </lineage>
</organism>
<evidence type="ECO:0000313" key="3">
    <source>
        <dbReference type="Proteomes" id="UP000322214"/>
    </source>
</evidence>
<feature type="chain" id="PRO_5022849782" evidence="1">
    <location>
        <begin position="21"/>
        <end position="157"/>
    </location>
</feature>
<sequence length="157" mass="15548" precursor="true">MKRLVTLAACLAMLTFTGCANGILSGGLFNRGCDSRPGLFGGNGLLSDGPVRQFLRGDACDSCNAAAGQVAPGYAVPTCDACGAGVPTDPYAMPVGAAPVAQPATSYYPSNGGGVSLGQPMFENPGVGPIDQGVILGTPGMIDSIDNGLSEPPAGIN</sequence>
<protein>
    <submittedName>
        <fullName evidence="2">Uncharacterized protein</fullName>
    </submittedName>
</protein>
<proteinExistence type="predicted"/>
<accession>A0A5B9P8C3</accession>
<evidence type="ECO:0000313" key="2">
    <source>
        <dbReference type="EMBL" id="QEG21465.1"/>
    </source>
</evidence>
<dbReference type="Proteomes" id="UP000322214">
    <property type="component" value="Chromosome"/>
</dbReference>
<dbReference type="EMBL" id="CP042912">
    <property type="protein sequence ID" value="QEG21465.1"/>
    <property type="molecule type" value="Genomic_DNA"/>
</dbReference>
<dbReference type="PROSITE" id="PS51257">
    <property type="entry name" value="PROKAR_LIPOPROTEIN"/>
    <property type="match status" value="1"/>
</dbReference>
<dbReference type="RefSeq" id="WP_148618678.1">
    <property type="nucleotide sequence ID" value="NZ_CP042912.1"/>
</dbReference>
<dbReference type="STRING" id="980251.GCA_001642875_01554"/>
<keyword evidence="3" id="KW-1185">Reference proteome</keyword>
<keyword evidence="1" id="KW-0732">Signal</keyword>
<dbReference type="KEGG" id="mff:MFFC18_13210"/>